<keyword evidence="2" id="KW-1185">Reference proteome</keyword>
<accession>A0ABU8R232</accession>
<protein>
    <submittedName>
        <fullName evidence="1">AlpA family phage regulatory protein</fullName>
    </submittedName>
</protein>
<evidence type="ECO:0000313" key="1">
    <source>
        <dbReference type="EMBL" id="MEJ5903943.1"/>
    </source>
</evidence>
<comment type="caution">
    <text evidence="1">The sequence shown here is derived from an EMBL/GenBank/DDBJ whole genome shotgun (WGS) entry which is preliminary data.</text>
</comment>
<evidence type="ECO:0000313" key="2">
    <source>
        <dbReference type="Proteomes" id="UP001377692"/>
    </source>
</evidence>
<gene>
    <name evidence="1" type="ORF">V7V80_04530</name>
</gene>
<name>A0ABU8R232_9PSED</name>
<organism evidence="1 2">
    <name type="scientific">Pseudomonas kermanshahensis</name>
    <dbReference type="NCBI Taxonomy" id="2745482"/>
    <lineage>
        <taxon>Bacteria</taxon>
        <taxon>Pseudomonadati</taxon>
        <taxon>Pseudomonadota</taxon>
        <taxon>Gammaproteobacteria</taxon>
        <taxon>Pseudomonadales</taxon>
        <taxon>Pseudomonadaceae</taxon>
        <taxon>Pseudomonas</taxon>
    </lineage>
</organism>
<sequence length="92" mass="10312">MSQTATNTTPCVFLFESEVLQILGMGKTALRDWCCTGYFPAPLALGRIRASGRPAKVAWVREEVEAWIEARKAERLTYSRQYAQSQSSQQPA</sequence>
<reference evidence="1 2" key="1">
    <citation type="submission" date="2024-02" db="EMBL/GenBank/DDBJ databases">
        <title>Identification of pathogenicity and growth-promoting functions of Pseudomonas putida variants.</title>
        <authorList>
            <person name="Sun J."/>
        </authorList>
    </citation>
    <scope>NUCLEOTIDE SEQUENCE [LARGE SCALE GENOMIC DNA]</scope>
    <source>
        <strain evidence="1 2">A04</strain>
    </source>
</reference>
<dbReference type="RefSeq" id="WP_339548842.1">
    <property type="nucleotide sequence ID" value="NZ_JBBHLD010000003.1"/>
</dbReference>
<dbReference type="Proteomes" id="UP001377692">
    <property type="component" value="Unassembled WGS sequence"/>
</dbReference>
<proteinExistence type="predicted"/>
<dbReference type="InterPro" id="IPR010260">
    <property type="entry name" value="AlpA"/>
</dbReference>
<dbReference type="Pfam" id="PF05930">
    <property type="entry name" value="Phage_AlpA"/>
    <property type="match status" value="1"/>
</dbReference>
<dbReference type="EMBL" id="JBBHLD010000003">
    <property type="protein sequence ID" value="MEJ5903943.1"/>
    <property type="molecule type" value="Genomic_DNA"/>
</dbReference>